<gene>
    <name evidence="2" type="ORF">BSTOLATCC_MIC57206</name>
</gene>
<sequence length="903" mass="102507">MSDSQISSTILDLLSGSIDKANIEETLLKLNSTTDFGSLEVSMYISYGSSSQISAFTSRVIEVIQSFIDNSELTAASKVSENFIEFLTKYNLLTPEISIEIKLLIGEVAKCEGKLEILKKCYQEALALAKENSSCRVKIPEIYLRVCTLYLENDNTEKAIKKAKKSVSLAEHLLNIETNNKNKIVQYLVDGASILCVIFLHQNITDQAEEWYNYIKKLQEKYEINEANCQYLAFIKSQFDEELATRTTEEKSSVRSKKKQAKKDALKTVRLPGLKPTNLNKTEILIKNSPEKLIRDNFVPQENPFIRKNLKLDKQQKNLLMPIDNGVAIKPKNEGNPALKYLNDPKINHARRNSIETISPLPHSKEETLKSARPSHSIMTQFEKAKEEGNKTEIYSKEEAKAIEKPEEILSGTLKIEKLLNNQEFDTNENHPAVVSSKNETQSKNNIDTSPEVSNKNEKITDLPNGQEVLKARRLIHKISIQTNHEVTKEVPQNSPQSSLHTDNSGFIDKKPQKGKNSPKSSKQKSEPQSPWKIRKNSRKKTLASTPKPRDETPSFQQSKKSTKKFSNPPRSVSPTKDPLIPKEATIHNLISNGQSPLERESTGISERKVGISNIARPQNTTPMKSKATYQMNIAEIRTADTSEVLQESKVHHQKTEENVKPRNSSPRCGDITKALLVIQSAIRRYKEYKRYKGRKIQNQLLKEYIAFGKKEIDGVLHFVTVTQDGFHQKALKQLGGLQGGKFTKSNVIVDAFPLVSGIAKPKCSCYSENEICELLSVWKLDELVGIYQIMLIELVTIKYGFVVLKAAQEREEARRRLLYRGRSKLRSNSYYFIKIYELDYGGKEEILIVAVNPQETKSLKIKPDELIEILKVKKREMLQERLPQVLELLYLNQGQLCIASEN</sequence>
<dbReference type="Gene3D" id="1.25.40.10">
    <property type="entry name" value="Tetratricopeptide repeat domain"/>
    <property type="match status" value="1"/>
</dbReference>
<organism evidence="2 3">
    <name type="scientific">Blepharisma stoltei</name>
    <dbReference type="NCBI Taxonomy" id="1481888"/>
    <lineage>
        <taxon>Eukaryota</taxon>
        <taxon>Sar</taxon>
        <taxon>Alveolata</taxon>
        <taxon>Ciliophora</taxon>
        <taxon>Postciliodesmatophora</taxon>
        <taxon>Heterotrichea</taxon>
        <taxon>Heterotrichida</taxon>
        <taxon>Blepharismidae</taxon>
        <taxon>Blepharisma</taxon>
    </lineage>
</organism>
<dbReference type="PROSITE" id="PS50096">
    <property type="entry name" value="IQ"/>
    <property type="match status" value="1"/>
</dbReference>
<dbReference type="AlphaFoldDB" id="A0AAU9K745"/>
<evidence type="ECO:0000313" key="3">
    <source>
        <dbReference type="Proteomes" id="UP001162131"/>
    </source>
</evidence>
<dbReference type="EMBL" id="CAJZBQ010000055">
    <property type="protein sequence ID" value="CAG9332920.1"/>
    <property type="molecule type" value="Genomic_DNA"/>
</dbReference>
<evidence type="ECO:0000256" key="1">
    <source>
        <dbReference type="SAM" id="MobiDB-lite"/>
    </source>
</evidence>
<accession>A0AAU9K745</accession>
<feature type="compositionally biased region" description="Polar residues" evidence="1">
    <location>
        <begin position="436"/>
        <end position="454"/>
    </location>
</feature>
<keyword evidence="3" id="KW-1185">Reference proteome</keyword>
<proteinExistence type="predicted"/>
<protein>
    <submittedName>
        <fullName evidence="2">Uncharacterized protein</fullName>
    </submittedName>
</protein>
<feature type="compositionally biased region" description="Low complexity" evidence="1">
    <location>
        <begin position="515"/>
        <end position="532"/>
    </location>
</feature>
<reference evidence="2" key="1">
    <citation type="submission" date="2021-09" db="EMBL/GenBank/DDBJ databases">
        <authorList>
            <consortium name="AG Swart"/>
            <person name="Singh M."/>
            <person name="Singh A."/>
            <person name="Seah K."/>
            <person name="Emmerich C."/>
        </authorList>
    </citation>
    <scope>NUCLEOTIDE SEQUENCE</scope>
    <source>
        <strain evidence="2">ATCC30299</strain>
    </source>
</reference>
<comment type="caution">
    <text evidence="2">The sequence shown here is derived from an EMBL/GenBank/DDBJ whole genome shotgun (WGS) entry which is preliminary data.</text>
</comment>
<feature type="compositionally biased region" description="Basic residues" evidence="1">
    <location>
        <begin position="533"/>
        <end position="542"/>
    </location>
</feature>
<name>A0AAU9K745_9CILI</name>
<dbReference type="Proteomes" id="UP001162131">
    <property type="component" value="Unassembled WGS sequence"/>
</dbReference>
<feature type="compositionally biased region" description="Polar residues" evidence="1">
    <location>
        <begin position="485"/>
        <end position="505"/>
    </location>
</feature>
<dbReference type="SUPFAM" id="SSF48452">
    <property type="entry name" value="TPR-like"/>
    <property type="match status" value="1"/>
</dbReference>
<evidence type="ECO:0000313" key="2">
    <source>
        <dbReference type="EMBL" id="CAG9332920.1"/>
    </source>
</evidence>
<dbReference type="InterPro" id="IPR011990">
    <property type="entry name" value="TPR-like_helical_dom_sf"/>
</dbReference>
<feature type="region of interest" description="Disordered" evidence="1">
    <location>
        <begin position="485"/>
        <end position="582"/>
    </location>
</feature>
<feature type="region of interest" description="Disordered" evidence="1">
    <location>
        <begin position="423"/>
        <end position="460"/>
    </location>
</feature>